<dbReference type="PANTHER" id="PTHR43899">
    <property type="entry name" value="RH59310P"/>
    <property type="match status" value="1"/>
</dbReference>
<keyword evidence="1" id="KW-0521">NADP</keyword>
<accession>A0A061E8T5</accession>
<keyword evidence="5" id="KW-1185">Reference proteome</keyword>
<dbReference type="GO" id="GO:0005783">
    <property type="term" value="C:endoplasmic reticulum"/>
    <property type="evidence" value="ECO:0000318"/>
    <property type="project" value="GO_Central"/>
</dbReference>
<comment type="similarity">
    <text evidence="3">Belongs to the short-chain dehydrogenases/reductases (SDR) family.</text>
</comment>
<dbReference type="CDD" id="cd05356">
    <property type="entry name" value="17beta-HSD1_like_SDR_c"/>
    <property type="match status" value="1"/>
</dbReference>
<dbReference type="Gramene" id="EOY00767">
    <property type="protein sequence ID" value="EOY00767"/>
    <property type="gene ID" value="TCM_010687"/>
</dbReference>
<dbReference type="InterPro" id="IPR051019">
    <property type="entry name" value="VLCFA-Steroid_DH"/>
</dbReference>
<reference evidence="4 5" key="1">
    <citation type="journal article" date="2013" name="Genome Biol.">
        <title>The genome sequence of the most widely cultivated cacao type and its use to identify candidate genes regulating pod color.</title>
        <authorList>
            <person name="Motamayor J.C."/>
            <person name="Mockaitis K."/>
            <person name="Schmutz J."/>
            <person name="Haiminen N."/>
            <person name="Iii D.L."/>
            <person name="Cornejo O."/>
            <person name="Findley S.D."/>
            <person name="Zheng P."/>
            <person name="Utro F."/>
            <person name="Royaert S."/>
            <person name="Saski C."/>
            <person name="Jenkins J."/>
            <person name="Podicheti R."/>
            <person name="Zhao M."/>
            <person name="Scheffler B.E."/>
            <person name="Stack J.C."/>
            <person name="Feltus F.A."/>
            <person name="Mustiga G.M."/>
            <person name="Amores F."/>
            <person name="Phillips W."/>
            <person name="Marelli J.P."/>
            <person name="May G.D."/>
            <person name="Shapiro H."/>
            <person name="Ma J."/>
            <person name="Bustamante C.D."/>
            <person name="Schnell R.J."/>
            <person name="Main D."/>
            <person name="Gilbert D."/>
            <person name="Parida L."/>
            <person name="Kuhn D.N."/>
        </authorList>
    </citation>
    <scope>NUCLEOTIDE SEQUENCE [LARGE SCALE GENOMIC DNA]</scope>
    <source>
        <strain evidence="5">cv. Matina 1-6</strain>
    </source>
</reference>
<evidence type="ECO:0000313" key="4">
    <source>
        <dbReference type="EMBL" id="EOY00767.1"/>
    </source>
</evidence>
<dbReference type="PANTHER" id="PTHR43899:SF26">
    <property type="entry name" value="ENOYL-(ACYL CARRIER) REDUCTASE"/>
    <property type="match status" value="1"/>
</dbReference>
<keyword evidence="2" id="KW-0560">Oxidoreductase</keyword>
<dbReference type="FunFam" id="3.40.50.720:FF:000137">
    <property type="entry name" value="Hydroxysteroid (17-beta) dehydrogenase 3"/>
    <property type="match status" value="1"/>
</dbReference>
<proteinExistence type="inferred from homology"/>
<protein>
    <submittedName>
        <fullName evidence="4">3-ketoacyl-CoA reductase 1</fullName>
    </submittedName>
</protein>
<dbReference type="HOGENOM" id="CLU_010194_38_3_1"/>
<dbReference type="OMA" id="GFNVFLH"/>
<dbReference type="PRINTS" id="PR00080">
    <property type="entry name" value="SDRFAMILY"/>
</dbReference>
<dbReference type="Gene3D" id="3.40.50.720">
    <property type="entry name" value="NAD(P)-binding Rossmann-like Domain"/>
    <property type="match status" value="1"/>
</dbReference>
<dbReference type="STRING" id="3641.A0A061E8T5"/>
<organism evidence="4 5">
    <name type="scientific">Theobroma cacao</name>
    <name type="common">Cacao</name>
    <name type="synonym">Cocoa</name>
    <dbReference type="NCBI Taxonomy" id="3641"/>
    <lineage>
        <taxon>Eukaryota</taxon>
        <taxon>Viridiplantae</taxon>
        <taxon>Streptophyta</taxon>
        <taxon>Embryophyta</taxon>
        <taxon>Tracheophyta</taxon>
        <taxon>Spermatophyta</taxon>
        <taxon>Magnoliopsida</taxon>
        <taxon>eudicotyledons</taxon>
        <taxon>Gunneridae</taxon>
        <taxon>Pentapetalae</taxon>
        <taxon>rosids</taxon>
        <taxon>malvids</taxon>
        <taxon>Malvales</taxon>
        <taxon>Malvaceae</taxon>
        <taxon>Byttnerioideae</taxon>
        <taxon>Theobroma</taxon>
    </lineage>
</organism>
<dbReference type="InterPro" id="IPR002347">
    <property type="entry name" value="SDR_fam"/>
</dbReference>
<dbReference type="eggNOG" id="ENOG502QS3T">
    <property type="taxonomic scope" value="Eukaryota"/>
</dbReference>
<evidence type="ECO:0000313" key="5">
    <source>
        <dbReference type="Proteomes" id="UP000026915"/>
    </source>
</evidence>
<evidence type="ECO:0000256" key="2">
    <source>
        <dbReference type="ARBA" id="ARBA00023002"/>
    </source>
</evidence>
<dbReference type="Proteomes" id="UP000026915">
    <property type="component" value="Chromosome 2"/>
</dbReference>
<dbReference type="PIRSF" id="PIRSF000126">
    <property type="entry name" value="11-beta-HSD1"/>
    <property type="match status" value="1"/>
</dbReference>
<dbReference type="PRINTS" id="PR00081">
    <property type="entry name" value="GDHRDH"/>
</dbReference>
<dbReference type="EMBL" id="CM001880">
    <property type="protein sequence ID" value="EOY00767.1"/>
    <property type="molecule type" value="Genomic_DNA"/>
</dbReference>
<dbReference type="AlphaFoldDB" id="A0A061E8T5"/>
<dbReference type="GO" id="GO:0045703">
    <property type="term" value="F:ketoreductase activity"/>
    <property type="evidence" value="ECO:0000318"/>
    <property type="project" value="GO_Central"/>
</dbReference>
<dbReference type="FunCoup" id="A0A061E8T5">
    <property type="interactions" value="1656"/>
</dbReference>
<evidence type="ECO:0000256" key="3">
    <source>
        <dbReference type="RuleBase" id="RU000363"/>
    </source>
</evidence>
<gene>
    <name evidence="4" type="ORF">TCM_010687</name>
</gene>
<dbReference type="Pfam" id="PF00106">
    <property type="entry name" value="adh_short"/>
    <property type="match status" value="1"/>
</dbReference>
<sequence length="352" mass="39191">MPLLSRHDPPNLFTYSPCPANCDILLGNSMQSVKKTLSASINCLTMQPTWLLLLSFLGFLSLLKHSISLLKWVFDTIFRASKNLNKYGSWALVTGATDGIGKAFARQLAQQGLNLILVSRNSNKLKTVLNEIRAELPHIKIRDVAHDFSSDVTTSVKLIEEAIKEVEVGVLINNVGVTYPGAMFFDEVDEKVWMEVVRVNLEATTWVTRAVLPGMLNRKRGAIVNIGSGASIVVPSHPLYTIYAATKAYVDQLSRSLYVEYKLCGIDVQCQVPLYVATNLASKVALIEKSSWLVPTPKDYAEAGIRHIGYEPRCTPYWSHSIQWCFARLLPDALLDAWRLSVGIRRRGDLVA</sequence>
<name>A0A061E8T5_THECC</name>
<dbReference type="SUPFAM" id="SSF51735">
    <property type="entry name" value="NAD(P)-binding Rossmann-fold domains"/>
    <property type="match status" value="1"/>
</dbReference>
<evidence type="ECO:0000256" key="1">
    <source>
        <dbReference type="ARBA" id="ARBA00022857"/>
    </source>
</evidence>
<dbReference type="InterPro" id="IPR036291">
    <property type="entry name" value="NAD(P)-bd_dom_sf"/>
</dbReference>
<dbReference type="InParanoid" id="A0A061E8T5"/>